<gene>
    <name evidence="2" type="ORF">L596_005546</name>
</gene>
<evidence type="ECO:0000256" key="1">
    <source>
        <dbReference type="SAM" id="MobiDB-lite"/>
    </source>
</evidence>
<reference evidence="2 3" key="2">
    <citation type="journal article" date="2019" name="G3 (Bethesda)">
        <title>Hybrid Assembly of the Genome of the Entomopathogenic Nematode Steinernema carpocapsae Identifies the X-Chromosome.</title>
        <authorList>
            <person name="Serra L."/>
            <person name="Macchietto M."/>
            <person name="Macias-Munoz A."/>
            <person name="McGill C.J."/>
            <person name="Rodriguez I.M."/>
            <person name="Rodriguez B."/>
            <person name="Murad R."/>
            <person name="Mortazavi A."/>
        </authorList>
    </citation>
    <scope>NUCLEOTIDE SEQUENCE [LARGE SCALE GENOMIC DNA]</scope>
    <source>
        <strain evidence="2 3">ALL</strain>
    </source>
</reference>
<protein>
    <submittedName>
        <fullName evidence="2">Uncharacterized protein</fullName>
    </submittedName>
</protein>
<accession>A0A4U8V0J4</accession>
<keyword evidence="3" id="KW-1185">Reference proteome</keyword>
<dbReference type="EMBL" id="AZBU02000001">
    <property type="protein sequence ID" value="TMS38924.1"/>
    <property type="molecule type" value="Genomic_DNA"/>
</dbReference>
<evidence type="ECO:0000313" key="3">
    <source>
        <dbReference type="Proteomes" id="UP000298663"/>
    </source>
</evidence>
<feature type="region of interest" description="Disordered" evidence="1">
    <location>
        <begin position="52"/>
        <end position="89"/>
    </location>
</feature>
<name>A0A4U8V0J4_STECR</name>
<reference evidence="2 3" key="1">
    <citation type="journal article" date="2015" name="Genome Biol.">
        <title>Comparative genomics of Steinernema reveals deeply conserved gene regulatory networks.</title>
        <authorList>
            <person name="Dillman A.R."/>
            <person name="Macchietto M."/>
            <person name="Porter C.F."/>
            <person name="Rogers A."/>
            <person name="Williams B."/>
            <person name="Antoshechkin I."/>
            <person name="Lee M.M."/>
            <person name="Goodwin Z."/>
            <person name="Lu X."/>
            <person name="Lewis E.E."/>
            <person name="Goodrich-Blair H."/>
            <person name="Stock S.P."/>
            <person name="Adams B.J."/>
            <person name="Sternberg P.W."/>
            <person name="Mortazavi A."/>
        </authorList>
    </citation>
    <scope>NUCLEOTIDE SEQUENCE [LARGE SCALE GENOMIC DNA]</scope>
    <source>
        <strain evidence="2 3">ALL</strain>
    </source>
</reference>
<sequence length="107" mass="11789">MASDIPLVHLSALRGPFLETAVKLLEELHRLQSAVGAARELNENRSDIGLTSSRLHLSTKTRRRPMVSQGRSITKDPKERCAAPGGSIRPRVALSAGSRQLLHLFRQ</sequence>
<dbReference type="AlphaFoldDB" id="A0A4U8V0J4"/>
<dbReference type="Proteomes" id="UP000298663">
    <property type="component" value="Unassembled WGS sequence"/>
</dbReference>
<organism evidence="2 3">
    <name type="scientific">Steinernema carpocapsae</name>
    <name type="common">Entomopathogenic nematode</name>
    <dbReference type="NCBI Taxonomy" id="34508"/>
    <lineage>
        <taxon>Eukaryota</taxon>
        <taxon>Metazoa</taxon>
        <taxon>Ecdysozoa</taxon>
        <taxon>Nematoda</taxon>
        <taxon>Chromadorea</taxon>
        <taxon>Rhabditida</taxon>
        <taxon>Tylenchina</taxon>
        <taxon>Panagrolaimomorpha</taxon>
        <taxon>Strongyloidoidea</taxon>
        <taxon>Steinernematidae</taxon>
        <taxon>Steinernema</taxon>
    </lineage>
</organism>
<comment type="caution">
    <text evidence="2">The sequence shown here is derived from an EMBL/GenBank/DDBJ whole genome shotgun (WGS) entry which is preliminary data.</text>
</comment>
<proteinExistence type="predicted"/>
<evidence type="ECO:0000313" key="2">
    <source>
        <dbReference type="EMBL" id="TMS38924.1"/>
    </source>
</evidence>